<dbReference type="RefSeq" id="WP_159183943.1">
    <property type="nucleotide sequence ID" value="NZ_JACVJL010000074.1"/>
</dbReference>
<keyword evidence="1" id="KW-0732">Signal</keyword>
<feature type="signal peptide" evidence="1">
    <location>
        <begin position="1"/>
        <end position="18"/>
    </location>
</feature>
<evidence type="ECO:0000313" key="2">
    <source>
        <dbReference type="EMBL" id="MBK2065356.1"/>
    </source>
</evidence>
<dbReference type="GeneID" id="93254506"/>
<evidence type="ECO:0000313" key="3">
    <source>
        <dbReference type="Proteomes" id="UP000701999"/>
    </source>
</evidence>
<evidence type="ECO:0008006" key="4">
    <source>
        <dbReference type="Google" id="ProtNLM"/>
    </source>
</evidence>
<protein>
    <recommendedName>
        <fullName evidence="4">Lipoprotein</fullName>
    </recommendedName>
</protein>
<dbReference type="EMBL" id="JACVKN010000142">
    <property type="protein sequence ID" value="MBK2065356.1"/>
    <property type="molecule type" value="Genomic_DNA"/>
</dbReference>
<evidence type="ECO:0000256" key="1">
    <source>
        <dbReference type="SAM" id="SignalP"/>
    </source>
</evidence>
<organism evidence="2 3">
    <name type="scientific">Francisella noatunensis</name>
    <dbReference type="NCBI Taxonomy" id="657445"/>
    <lineage>
        <taxon>Bacteria</taxon>
        <taxon>Pseudomonadati</taxon>
        <taxon>Pseudomonadota</taxon>
        <taxon>Gammaproteobacteria</taxon>
        <taxon>Thiotrichales</taxon>
        <taxon>Francisellaceae</taxon>
        <taxon>Francisella</taxon>
    </lineage>
</organism>
<dbReference type="Proteomes" id="UP000701999">
    <property type="component" value="Unassembled WGS sequence"/>
</dbReference>
<name>A0A9Q2KZG0_9GAMM</name>
<proteinExistence type="predicted"/>
<gene>
    <name evidence="2" type="ORF">IB647_06795</name>
</gene>
<accession>A0A9Q2KZG0</accession>
<keyword evidence="3" id="KW-1185">Reference proteome</keyword>
<dbReference type="PROSITE" id="PS51257">
    <property type="entry name" value="PROKAR_LIPOPROTEIN"/>
    <property type="match status" value="1"/>
</dbReference>
<reference evidence="2 3" key="1">
    <citation type="submission" date="2020-09" db="EMBL/GenBank/DDBJ databases">
        <title>Development of specific Francisella tularensis PCR assay based on in-depth characterization of family Francisellaceae.</title>
        <authorList>
            <person name="Ohrman C."/>
            <person name="Sahl J."/>
            <person name="Sjodin A."/>
            <person name="Uneklint I."/>
            <person name="Ballard R."/>
            <person name="Karlsson L."/>
            <person name="Mcdonough R."/>
            <person name="Sundell D."/>
            <person name="Soria K."/>
            <person name="Brindeflk B."/>
            <person name="Vallesi A."/>
            <person name="Ramirez-Paredes J.G."/>
            <person name="Colquhoun D."/>
            <person name="Myrtennas K."/>
            <person name="Birdsell D."/>
            <person name="Johansson A."/>
            <person name="Wagner D."/>
            <person name="Forsman M."/>
        </authorList>
    </citation>
    <scope>NUCLEOTIDE SEQUENCE [LARGE SCALE GENOMIC DNA]</scope>
    <source>
        <strain evidence="2 3">FSC1140</strain>
    </source>
</reference>
<dbReference type="AlphaFoldDB" id="A0A9Q2KZG0"/>
<comment type="caution">
    <text evidence="2">The sequence shown here is derived from an EMBL/GenBank/DDBJ whole genome shotgun (WGS) entry which is preliminary data.</text>
</comment>
<sequence length="139" mass="15533">MKKLFIISPFLLSLVACAHLGNSDKMTELYIDKKAPDIQDINFNKSGTLPANVENQSYYNVITSGSAITNCSVFDYGSKTIDEPGKNQIFIGDARDWDIVRIDCRKNHGKGKAGEKYNLEIKVFVDDTTYYASTEIVHA</sequence>
<feature type="chain" id="PRO_5040233761" description="Lipoprotein" evidence="1">
    <location>
        <begin position="19"/>
        <end position="139"/>
    </location>
</feature>